<evidence type="ECO:0000313" key="3">
    <source>
        <dbReference type="Proteomes" id="UP000324222"/>
    </source>
</evidence>
<organism evidence="2 3">
    <name type="scientific">Portunus trituberculatus</name>
    <name type="common">Swimming crab</name>
    <name type="synonym">Neptunus trituberculatus</name>
    <dbReference type="NCBI Taxonomy" id="210409"/>
    <lineage>
        <taxon>Eukaryota</taxon>
        <taxon>Metazoa</taxon>
        <taxon>Ecdysozoa</taxon>
        <taxon>Arthropoda</taxon>
        <taxon>Crustacea</taxon>
        <taxon>Multicrustacea</taxon>
        <taxon>Malacostraca</taxon>
        <taxon>Eumalacostraca</taxon>
        <taxon>Eucarida</taxon>
        <taxon>Decapoda</taxon>
        <taxon>Pleocyemata</taxon>
        <taxon>Brachyura</taxon>
        <taxon>Eubrachyura</taxon>
        <taxon>Portunoidea</taxon>
        <taxon>Portunidae</taxon>
        <taxon>Portuninae</taxon>
        <taxon>Portunus</taxon>
    </lineage>
</organism>
<comment type="caution">
    <text evidence="2">The sequence shown here is derived from an EMBL/GenBank/DDBJ whole genome shotgun (WGS) entry which is preliminary data.</text>
</comment>
<sequence length="60" mass="7036">MDKDFSGFRNEQGNVMSSLMDKQDQLIMENTDLKLRLTECEKVSANNQELKEDIQEIKKQ</sequence>
<gene>
    <name evidence="2" type="ORF">E2C01_074211</name>
</gene>
<feature type="region of interest" description="Disordered" evidence="1">
    <location>
        <begin position="1"/>
        <end position="21"/>
    </location>
</feature>
<dbReference type="AlphaFoldDB" id="A0A5B7IGI3"/>
<evidence type="ECO:0000313" key="2">
    <source>
        <dbReference type="EMBL" id="MPC79674.1"/>
    </source>
</evidence>
<proteinExistence type="predicted"/>
<protein>
    <submittedName>
        <fullName evidence="2">Uncharacterized protein</fullName>
    </submittedName>
</protein>
<evidence type="ECO:0000256" key="1">
    <source>
        <dbReference type="SAM" id="MobiDB-lite"/>
    </source>
</evidence>
<keyword evidence="3" id="KW-1185">Reference proteome</keyword>
<dbReference type="Proteomes" id="UP000324222">
    <property type="component" value="Unassembled WGS sequence"/>
</dbReference>
<name>A0A5B7IGI3_PORTR</name>
<accession>A0A5B7IGI3</accession>
<dbReference type="EMBL" id="VSRR010051761">
    <property type="protein sequence ID" value="MPC79674.1"/>
    <property type="molecule type" value="Genomic_DNA"/>
</dbReference>
<reference evidence="2 3" key="1">
    <citation type="submission" date="2019-05" db="EMBL/GenBank/DDBJ databases">
        <title>Another draft genome of Portunus trituberculatus and its Hox gene families provides insights of decapod evolution.</title>
        <authorList>
            <person name="Jeong J.-H."/>
            <person name="Song I."/>
            <person name="Kim S."/>
            <person name="Choi T."/>
            <person name="Kim D."/>
            <person name="Ryu S."/>
            <person name="Kim W."/>
        </authorList>
    </citation>
    <scope>NUCLEOTIDE SEQUENCE [LARGE SCALE GENOMIC DNA]</scope>
    <source>
        <tissue evidence="2">Muscle</tissue>
    </source>
</reference>